<reference evidence="3" key="1">
    <citation type="journal article" date="2019" name="Int. J. Syst. Evol. Microbiol.">
        <title>The Global Catalogue of Microorganisms (GCM) 10K type strain sequencing project: providing services to taxonomists for standard genome sequencing and annotation.</title>
        <authorList>
            <consortium name="The Broad Institute Genomics Platform"/>
            <consortium name="The Broad Institute Genome Sequencing Center for Infectious Disease"/>
            <person name="Wu L."/>
            <person name="Ma J."/>
        </authorList>
    </citation>
    <scope>NUCLEOTIDE SEQUENCE [LARGE SCALE GENOMIC DNA]</scope>
    <source>
        <strain evidence="3">CGMCC 4.7405</strain>
    </source>
</reference>
<organism evidence="2 3">
    <name type="scientific">Lentzea rhizosphaerae</name>
    <dbReference type="NCBI Taxonomy" id="2041025"/>
    <lineage>
        <taxon>Bacteria</taxon>
        <taxon>Bacillati</taxon>
        <taxon>Actinomycetota</taxon>
        <taxon>Actinomycetes</taxon>
        <taxon>Pseudonocardiales</taxon>
        <taxon>Pseudonocardiaceae</taxon>
        <taxon>Lentzea</taxon>
    </lineage>
</organism>
<dbReference type="RefSeq" id="WP_382371998.1">
    <property type="nucleotide sequence ID" value="NZ_JBHRZI010000011.1"/>
</dbReference>
<name>A0ABV8BT37_9PSEU</name>
<keyword evidence="3" id="KW-1185">Reference proteome</keyword>
<gene>
    <name evidence="2" type="ORF">ACFOWZ_12225</name>
</gene>
<sequence length="126" mass="14063">MLENFHADVNAVGRQIVADWKQRPDVAAAQFEYRHGLDLGESMTVEVLVHADKITDTTVADLVEIAKRDYWRGTWKSVSTDYRVYTTDDPPYAAKRGQAKPIADGHITFEGDPAASYGPRPTQPSK</sequence>
<dbReference type="Proteomes" id="UP001595690">
    <property type="component" value="Unassembled WGS sequence"/>
</dbReference>
<comment type="caution">
    <text evidence="2">The sequence shown here is derived from an EMBL/GenBank/DDBJ whole genome shotgun (WGS) entry which is preliminary data.</text>
</comment>
<dbReference type="EMBL" id="JBHRZI010000011">
    <property type="protein sequence ID" value="MFC3892244.1"/>
    <property type="molecule type" value="Genomic_DNA"/>
</dbReference>
<evidence type="ECO:0000313" key="3">
    <source>
        <dbReference type="Proteomes" id="UP001595690"/>
    </source>
</evidence>
<accession>A0ABV8BT37</accession>
<protein>
    <submittedName>
        <fullName evidence="2">Uncharacterized protein</fullName>
    </submittedName>
</protein>
<evidence type="ECO:0000313" key="2">
    <source>
        <dbReference type="EMBL" id="MFC3892244.1"/>
    </source>
</evidence>
<proteinExistence type="predicted"/>
<evidence type="ECO:0000256" key="1">
    <source>
        <dbReference type="SAM" id="MobiDB-lite"/>
    </source>
</evidence>
<feature type="region of interest" description="Disordered" evidence="1">
    <location>
        <begin position="87"/>
        <end position="126"/>
    </location>
</feature>